<keyword evidence="7" id="KW-0902">Two-component regulatory system</keyword>
<dbReference type="InterPro" id="IPR003594">
    <property type="entry name" value="HATPase_dom"/>
</dbReference>
<dbReference type="InterPro" id="IPR050351">
    <property type="entry name" value="BphY/WalK/GraS-like"/>
</dbReference>
<dbReference type="GO" id="GO:0016036">
    <property type="term" value="P:cellular response to phosphate starvation"/>
    <property type="evidence" value="ECO:0007669"/>
    <property type="project" value="TreeGrafter"/>
</dbReference>
<sequence length="304" mass="32632">MAYVLVGLACLAVGAGATALLFRRELRRMARFLRGRDARSNARMTVEAPGRAFAELAEAVNAQLDAAQRERLEGQRRQQEFQRDLSSLSHDIRTPLMGAKGYLRLAQDEGDDAGRARRLAAAEARLDDMGALLDQLFAYAQANDPDLALDLRPVAVLPALADVLVGQFPAFERRGWEPRVDFEDEGLSVDADAEALARIFENLVGNALRHGSGPLAVEQRGACVAFANEVPDPAAFDPERLFERFYRADAARSEVGSGLGLAVSASLAAAMGMRLSARLDGNVLVVELALADAAIAAPSNSFAV</sequence>
<evidence type="ECO:0000256" key="3">
    <source>
        <dbReference type="ARBA" id="ARBA00012438"/>
    </source>
</evidence>
<dbReference type="SUPFAM" id="SSF47384">
    <property type="entry name" value="Homodimeric domain of signal transducing histidine kinase"/>
    <property type="match status" value="1"/>
</dbReference>
<comment type="catalytic activity">
    <reaction evidence="1">
        <text>ATP + protein L-histidine = ADP + protein N-phospho-L-histidine.</text>
        <dbReference type="EC" id="2.7.13.3"/>
    </reaction>
</comment>
<keyword evidence="4" id="KW-0597">Phosphoprotein</keyword>
<dbReference type="AlphaFoldDB" id="A0A2K2UEH2"/>
<evidence type="ECO:0000256" key="1">
    <source>
        <dbReference type="ARBA" id="ARBA00000085"/>
    </source>
</evidence>
<evidence type="ECO:0000259" key="9">
    <source>
        <dbReference type="PROSITE" id="PS50109"/>
    </source>
</evidence>
<dbReference type="SMART" id="SM00388">
    <property type="entry name" value="HisKA"/>
    <property type="match status" value="1"/>
</dbReference>
<dbReference type="InterPro" id="IPR036890">
    <property type="entry name" value="HATPase_C_sf"/>
</dbReference>
<comment type="caution">
    <text evidence="10">The sequence shown here is derived from an EMBL/GenBank/DDBJ whole genome shotgun (WGS) entry which is preliminary data.</text>
</comment>
<dbReference type="InterPro" id="IPR036097">
    <property type="entry name" value="HisK_dim/P_sf"/>
</dbReference>
<feature type="domain" description="Histidine kinase" evidence="9">
    <location>
        <begin position="87"/>
        <end position="285"/>
    </location>
</feature>
<dbReference type="Pfam" id="PF00512">
    <property type="entry name" value="HisKA"/>
    <property type="match status" value="1"/>
</dbReference>
<dbReference type="Pfam" id="PF02518">
    <property type="entry name" value="HATPase_c"/>
    <property type="match status" value="1"/>
</dbReference>
<dbReference type="Proteomes" id="UP000236197">
    <property type="component" value="Unassembled WGS sequence"/>
</dbReference>
<dbReference type="Gene3D" id="1.10.287.130">
    <property type="match status" value="1"/>
</dbReference>
<name>A0A2K2UEH2_9ACTN</name>
<dbReference type="Gene3D" id="3.30.565.10">
    <property type="entry name" value="Histidine kinase-like ATPase, C-terminal domain"/>
    <property type="match status" value="1"/>
</dbReference>
<dbReference type="EC" id="2.7.13.3" evidence="3"/>
<dbReference type="CDD" id="cd00082">
    <property type="entry name" value="HisKA"/>
    <property type="match status" value="1"/>
</dbReference>
<dbReference type="RefSeq" id="WP_103263866.1">
    <property type="nucleotide sequence ID" value="NZ_CABMLE010000001.1"/>
</dbReference>
<dbReference type="PANTHER" id="PTHR45453:SF1">
    <property type="entry name" value="PHOSPHATE REGULON SENSOR PROTEIN PHOR"/>
    <property type="match status" value="1"/>
</dbReference>
<accession>A0A2K2UEH2</accession>
<dbReference type="SMART" id="SM00387">
    <property type="entry name" value="HATPase_c"/>
    <property type="match status" value="1"/>
</dbReference>
<comment type="subcellular location">
    <subcellularLocation>
        <location evidence="2">Cell membrane</location>
    </subcellularLocation>
</comment>
<keyword evidence="6 10" id="KW-0418">Kinase</keyword>
<evidence type="ECO:0000256" key="5">
    <source>
        <dbReference type="ARBA" id="ARBA00022679"/>
    </source>
</evidence>
<evidence type="ECO:0000313" key="10">
    <source>
        <dbReference type="EMBL" id="PNV68540.1"/>
    </source>
</evidence>
<protein>
    <recommendedName>
        <fullName evidence="8">Sensor-like histidine kinase SenX3</fullName>
        <ecNumber evidence="3">2.7.13.3</ecNumber>
    </recommendedName>
</protein>
<evidence type="ECO:0000256" key="7">
    <source>
        <dbReference type="ARBA" id="ARBA00023012"/>
    </source>
</evidence>
<dbReference type="EMBL" id="PPEK01000001">
    <property type="protein sequence ID" value="PNV68540.1"/>
    <property type="molecule type" value="Genomic_DNA"/>
</dbReference>
<dbReference type="InterPro" id="IPR003661">
    <property type="entry name" value="HisK_dim/P_dom"/>
</dbReference>
<organism evidence="10 11">
    <name type="scientific">Enteroscipio rubneri</name>
    <dbReference type="NCBI Taxonomy" id="2070686"/>
    <lineage>
        <taxon>Bacteria</taxon>
        <taxon>Bacillati</taxon>
        <taxon>Actinomycetota</taxon>
        <taxon>Coriobacteriia</taxon>
        <taxon>Eggerthellales</taxon>
        <taxon>Eggerthellaceae</taxon>
        <taxon>Enteroscipio</taxon>
    </lineage>
</organism>
<dbReference type="PANTHER" id="PTHR45453">
    <property type="entry name" value="PHOSPHATE REGULON SENSOR PROTEIN PHOR"/>
    <property type="match status" value="1"/>
</dbReference>
<dbReference type="GO" id="GO:0005886">
    <property type="term" value="C:plasma membrane"/>
    <property type="evidence" value="ECO:0007669"/>
    <property type="project" value="UniProtKB-SubCell"/>
</dbReference>
<dbReference type="InterPro" id="IPR004358">
    <property type="entry name" value="Sig_transdc_His_kin-like_C"/>
</dbReference>
<keyword evidence="11" id="KW-1185">Reference proteome</keyword>
<dbReference type="PROSITE" id="PS50109">
    <property type="entry name" value="HIS_KIN"/>
    <property type="match status" value="1"/>
</dbReference>
<evidence type="ECO:0000313" key="11">
    <source>
        <dbReference type="Proteomes" id="UP000236197"/>
    </source>
</evidence>
<dbReference type="GO" id="GO:0000155">
    <property type="term" value="F:phosphorelay sensor kinase activity"/>
    <property type="evidence" value="ECO:0007669"/>
    <property type="project" value="InterPro"/>
</dbReference>
<dbReference type="OrthoDB" id="9806130at2"/>
<evidence type="ECO:0000256" key="4">
    <source>
        <dbReference type="ARBA" id="ARBA00022553"/>
    </source>
</evidence>
<dbReference type="GO" id="GO:0004721">
    <property type="term" value="F:phosphoprotein phosphatase activity"/>
    <property type="evidence" value="ECO:0007669"/>
    <property type="project" value="TreeGrafter"/>
</dbReference>
<gene>
    <name evidence="10" type="ORF">C2L71_00700</name>
</gene>
<evidence type="ECO:0000256" key="8">
    <source>
        <dbReference type="ARBA" id="ARBA00039401"/>
    </source>
</evidence>
<dbReference type="InterPro" id="IPR005467">
    <property type="entry name" value="His_kinase_dom"/>
</dbReference>
<reference evidence="11" key="1">
    <citation type="submission" date="2018-01" db="EMBL/GenBank/DDBJ databases">
        <title>Rubneribacter badeniensis gen. nov., sp. nov., and Colonibacter rubneri, gen. nov., sp. nov., WGS of new members of the Eggerthellaceae.</title>
        <authorList>
            <person name="Danylec N."/>
            <person name="Stoll D.A."/>
            <person name="Doetsch A."/>
            <person name="Kulling S.E."/>
            <person name="Huch M."/>
        </authorList>
    </citation>
    <scope>NUCLEOTIDE SEQUENCE [LARGE SCALE GENOMIC DNA]</scope>
    <source>
        <strain evidence="11">ResAG-96</strain>
    </source>
</reference>
<dbReference type="SUPFAM" id="SSF55874">
    <property type="entry name" value="ATPase domain of HSP90 chaperone/DNA topoisomerase II/histidine kinase"/>
    <property type="match status" value="1"/>
</dbReference>
<keyword evidence="5" id="KW-0808">Transferase</keyword>
<evidence type="ECO:0000256" key="2">
    <source>
        <dbReference type="ARBA" id="ARBA00004236"/>
    </source>
</evidence>
<evidence type="ECO:0000256" key="6">
    <source>
        <dbReference type="ARBA" id="ARBA00022777"/>
    </source>
</evidence>
<proteinExistence type="predicted"/>
<dbReference type="PRINTS" id="PR00344">
    <property type="entry name" value="BCTRLSENSOR"/>
</dbReference>